<dbReference type="EMBL" id="CP036349">
    <property type="protein sequence ID" value="QDV72604.1"/>
    <property type="molecule type" value="Genomic_DNA"/>
</dbReference>
<keyword evidence="1" id="KW-1133">Transmembrane helix</keyword>
<proteinExistence type="predicted"/>
<keyword evidence="1" id="KW-0472">Membrane</keyword>
<protein>
    <submittedName>
        <fullName evidence="2">CorA-like Mg2+ transporter protein</fullName>
    </submittedName>
</protein>
<keyword evidence="1" id="KW-0812">Transmembrane</keyword>
<dbReference type="AlphaFoldDB" id="A0A518K482"/>
<evidence type="ECO:0000256" key="1">
    <source>
        <dbReference type="SAM" id="Phobius"/>
    </source>
</evidence>
<dbReference type="Gene3D" id="1.20.58.340">
    <property type="entry name" value="Magnesium transport protein CorA, transmembrane region"/>
    <property type="match status" value="1"/>
</dbReference>
<organism evidence="2 3">
    <name type="scientific">Botrimarina mediterranea</name>
    <dbReference type="NCBI Taxonomy" id="2528022"/>
    <lineage>
        <taxon>Bacteria</taxon>
        <taxon>Pseudomonadati</taxon>
        <taxon>Planctomycetota</taxon>
        <taxon>Planctomycetia</taxon>
        <taxon>Pirellulales</taxon>
        <taxon>Lacipirellulaceae</taxon>
        <taxon>Botrimarina</taxon>
    </lineage>
</organism>
<gene>
    <name evidence="2" type="ORF">Spa11_07840</name>
</gene>
<keyword evidence="3" id="KW-1185">Reference proteome</keyword>
<sequence>MAKQPTNAQRGHACPLLPAGWEVPAEFRERLGDDVGRQRVMAAEGHLLLVLHAPPKSGEDYRVGRLFWRDRDGRWKPQGLTHNEHAIGELLREYESRVDEIDTLEDEANESSDYFEILTEIGPLIRSANNLLGVLEEARTLAKKDRALILLRDRAYALTRRLDLIQHEAQTTINYLIARRAEEQAEAVRHQTAAAYRLNILAAFFFPVATISAIFGMNLSNGLEVIDARIGPATMALLVGGGLAMGAVLSFIVTRKW</sequence>
<feature type="transmembrane region" description="Helical" evidence="1">
    <location>
        <begin position="198"/>
        <end position="218"/>
    </location>
</feature>
<name>A0A518K482_9BACT</name>
<dbReference type="KEGG" id="bmei:Spa11_07840"/>
<evidence type="ECO:0000313" key="2">
    <source>
        <dbReference type="EMBL" id="QDV72604.1"/>
    </source>
</evidence>
<reference evidence="2 3" key="1">
    <citation type="submission" date="2019-02" db="EMBL/GenBank/DDBJ databases">
        <title>Deep-cultivation of Planctomycetes and their phenomic and genomic characterization uncovers novel biology.</title>
        <authorList>
            <person name="Wiegand S."/>
            <person name="Jogler M."/>
            <person name="Boedeker C."/>
            <person name="Pinto D."/>
            <person name="Vollmers J."/>
            <person name="Rivas-Marin E."/>
            <person name="Kohn T."/>
            <person name="Peeters S.H."/>
            <person name="Heuer A."/>
            <person name="Rast P."/>
            <person name="Oberbeckmann S."/>
            <person name="Bunk B."/>
            <person name="Jeske O."/>
            <person name="Meyerdierks A."/>
            <person name="Storesund J.E."/>
            <person name="Kallscheuer N."/>
            <person name="Luecker S."/>
            <person name="Lage O.M."/>
            <person name="Pohl T."/>
            <person name="Merkel B.J."/>
            <person name="Hornburger P."/>
            <person name="Mueller R.-W."/>
            <person name="Bruemmer F."/>
            <person name="Labrenz M."/>
            <person name="Spormann A.M."/>
            <person name="Op den Camp H."/>
            <person name="Overmann J."/>
            <person name="Amann R."/>
            <person name="Jetten M.S.M."/>
            <person name="Mascher T."/>
            <person name="Medema M.H."/>
            <person name="Devos D.P."/>
            <person name="Kaster A.-K."/>
            <person name="Ovreas L."/>
            <person name="Rohde M."/>
            <person name="Galperin M.Y."/>
            <person name="Jogler C."/>
        </authorList>
    </citation>
    <scope>NUCLEOTIDE SEQUENCE [LARGE SCALE GENOMIC DNA]</scope>
    <source>
        <strain evidence="2 3">Spa11</strain>
    </source>
</reference>
<feature type="transmembrane region" description="Helical" evidence="1">
    <location>
        <begin position="230"/>
        <end position="253"/>
    </location>
</feature>
<accession>A0A518K482</accession>
<evidence type="ECO:0000313" key="3">
    <source>
        <dbReference type="Proteomes" id="UP000316426"/>
    </source>
</evidence>
<dbReference type="Proteomes" id="UP000316426">
    <property type="component" value="Chromosome"/>
</dbReference>
<dbReference type="RefSeq" id="WP_145108140.1">
    <property type="nucleotide sequence ID" value="NZ_CP036349.1"/>
</dbReference>